<dbReference type="SMART" id="SM00861">
    <property type="entry name" value="Transket_pyr"/>
    <property type="match status" value="1"/>
</dbReference>
<protein>
    <recommendedName>
        <fullName evidence="3 7">Pyruvate dehydrogenase E1 component subunit beta</fullName>
        <ecNumber evidence="2 7">1.2.4.1</ecNumber>
    </recommendedName>
</protein>
<dbReference type="EC" id="1.2.4.1" evidence="2 7"/>
<accession>A0A1K0GWK6</accession>
<comment type="function">
    <text evidence="7">The pyruvate dehydrogenase complex catalyzes the overall conversion of pyruvate to acetyl-CoA and CO2.</text>
</comment>
<dbReference type="Pfam" id="PF02780">
    <property type="entry name" value="Transketolase_C"/>
    <property type="match status" value="1"/>
</dbReference>
<dbReference type="Proteomes" id="UP000182486">
    <property type="component" value="Unassembled WGS sequence"/>
</dbReference>
<keyword evidence="10" id="KW-1185">Reference proteome</keyword>
<dbReference type="InterPro" id="IPR033248">
    <property type="entry name" value="Transketolase_C"/>
</dbReference>
<dbReference type="SUPFAM" id="SSF52518">
    <property type="entry name" value="Thiamin diphosphate-binding fold (THDP-binding)"/>
    <property type="match status" value="1"/>
</dbReference>
<dbReference type="InterPro" id="IPR029061">
    <property type="entry name" value="THDP-binding"/>
</dbReference>
<evidence type="ECO:0000256" key="4">
    <source>
        <dbReference type="ARBA" id="ARBA00023002"/>
    </source>
</evidence>
<evidence type="ECO:0000256" key="7">
    <source>
        <dbReference type="RuleBase" id="RU364074"/>
    </source>
</evidence>
<sequence length="332" mass="36629">MRVAEDLNAALHTLFEACPDLYLLGEDIADPYGGAFKVTKGLSDKHPNRVLPTPLSESGIMGVAGGLALAGDRAIVEVMFGDFIALCFDQIVNFASKSVSMYGQRVPLRLVVRCPVGGNRGYGPTHSQSPQKHFIGVPNLSLYEMSPFHDNATVFRRMLDHGEPAVFFEDKILYTRPMYADGHIDDVLRYDLIGDPSVARVHIEDPDDFRYVVIAPGGLAHRVMGAMRTLFLQEEIPGLLLVPSRLYPFDVEPLLPILARAEHIIVAEESVAGGTWGSEVAQSLYSRLWGMLRHPIRLVNSADSIIPTAAHLEHRVLVQENTVYDTLREACA</sequence>
<reference evidence="9 10" key="1">
    <citation type="submission" date="2016-09" db="EMBL/GenBank/DDBJ databases">
        <title>Couchioplanes caeruleus draft genome sequence.</title>
        <authorList>
            <person name="Sheehan J."/>
            <person name="Caffrey P."/>
        </authorList>
    </citation>
    <scope>NUCLEOTIDE SEQUENCE [LARGE SCALE GENOMIC DNA]</scope>
    <source>
        <strain evidence="9 10">DSM 43634</strain>
    </source>
</reference>
<organism evidence="9 10">
    <name type="scientific">Couchioplanes caeruleus subsp. caeruleus</name>
    <dbReference type="NCBI Taxonomy" id="56427"/>
    <lineage>
        <taxon>Bacteria</taxon>
        <taxon>Bacillati</taxon>
        <taxon>Actinomycetota</taxon>
        <taxon>Actinomycetes</taxon>
        <taxon>Micromonosporales</taxon>
        <taxon>Micromonosporaceae</taxon>
        <taxon>Couchioplanes</taxon>
    </lineage>
</organism>
<dbReference type="Gene3D" id="3.40.50.920">
    <property type="match status" value="1"/>
</dbReference>
<dbReference type="AlphaFoldDB" id="A0A1K0GWK6"/>
<dbReference type="PANTHER" id="PTHR11624">
    <property type="entry name" value="DEHYDROGENASE RELATED"/>
    <property type="match status" value="1"/>
</dbReference>
<evidence type="ECO:0000256" key="5">
    <source>
        <dbReference type="ARBA" id="ARBA00023052"/>
    </source>
</evidence>
<dbReference type="InterPro" id="IPR005475">
    <property type="entry name" value="Transketolase-like_Pyr-bd"/>
</dbReference>
<dbReference type="GO" id="GO:0006086">
    <property type="term" value="P:pyruvate decarboxylation to acetyl-CoA"/>
    <property type="evidence" value="ECO:0007669"/>
    <property type="project" value="InterPro"/>
</dbReference>
<dbReference type="Gene3D" id="3.40.50.970">
    <property type="match status" value="1"/>
</dbReference>
<evidence type="ECO:0000313" key="9">
    <source>
        <dbReference type="EMBL" id="OJF15764.1"/>
    </source>
</evidence>
<dbReference type="GO" id="GO:0000287">
    <property type="term" value="F:magnesium ion binding"/>
    <property type="evidence" value="ECO:0007669"/>
    <property type="project" value="UniProtKB-ARBA"/>
</dbReference>
<dbReference type="GO" id="GO:0004739">
    <property type="term" value="F:pyruvate dehydrogenase (acetyl-transferring) activity"/>
    <property type="evidence" value="ECO:0007669"/>
    <property type="project" value="UniProtKB-UniRule"/>
</dbReference>
<evidence type="ECO:0000256" key="3">
    <source>
        <dbReference type="ARBA" id="ARBA00016138"/>
    </source>
</evidence>
<dbReference type="RefSeq" id="WP_071803105.1">
    <property type="nucleotide sequence ID" value="NZ_MEIA01000012.1"/>
</dbReference>
<comment type="cofactor">
    <cofactor evidence="1 7">
        <name>thiamine diphosphate</name>
        <dbReference type="ChEBI" id="CHEBI:58937"/>
    </cofactor>
</comment>
<proteinExistence type="predicted"/>
<dbReference type="Pfam" id="PF02779">
    <property type="entry name" value="Transket_pyr"/>
    <property type="match status" value="1"/>
</dbReference>
<evidence type="ECO:0000256" key="6">
    <source>
        <dbReference type="ARBA" id="ARBA00023317"/>
    </source>
</evidence>
<evidence type="ECO:0000256" key="1">
    <source>
        <dbReference type="ARBA" id="ARBA00001964"/>
    </source>
</evidence>
<evidence type="ECO:0000313" key="10">
    <source>
        <dbReference type="Proteomes" id="UP000182486"/>
    </source>
</evidence>
<keyword evidence="5 7" id="KW-0786">Thiamine pyrophosphate</keyword>
<evidence type="ECO:0000256" key="2">
    <source>
        <dbReference type="ARBA" id="ARBA00012281"/>
    </source>
</evidence>
<feature type="domain" description="Transketolase-like pyrimidine-binding" evidence="8">
    <location>
        <begin position="1"/>
        <end position="176"/>
    </location>
</feature>
<name>A0A1K0GWK6_9ACTN</name>
<comment type="caution">
    <text evidence="9">The sequence shown here is derived from an EMBL/GenBank/DDBJ whole genome shotgun (WGS) entry which is preliminary data.</text>
</comment>
<evidence type="ECO:0000259" key="8">
    <source>
        <dbReference type="SMART" id="SM00861"/>
    </source>
</evidence>
<keyword evidence="6 7" id="KW-0670">Pyruvate</keyword>
<gene>
    <name evidence="9" type="ORF">BG844_02635</name>
</gene>
<keyword evidence="4 7" id="KW-0560">Oxidoreductase</keyword>
<comment type="catalytic activity">
    <reaction evidence="7">
        <text>N(6)-[(R)-lipoyl]-L-lysyl-[protein] + pyruvate + H(+) = N(6)-[(R)-S(8)-acetyldihydrolipoyl]-L-lysyl-[protein] + CO2</text>
        <dbReference type="Rhea" id="RHEA:19189"/>
        <dbReference type="Rhea" id="RHEA-COMP:10474"/>
        <dbReference type="Rhea" id="RHEA-COMP:10478"/>
        <dbReference type="ChEBI" id="CHEBI:15361"/>
        <dbReference type="ChEBI" id="CHEBI:15378"/>
        <dbReference type="ChEBI" id="CHEBI:16526"/>
        <dbReference type="ChEBI" id="CHEBI:83099"/>
        <dbReference type="ChEBI" id="CHEBI:83111"/>
        <dbReference type="EC" id="1.2.4.1"/>
    </reaction>
</comment>
<dbReference type="InterPro" id="IPR009014">
    <property type="entry name" value="Transketo_C/PFOR_II"/>
</dbReference>
<dbReference type="InterPro" id="IPR027110">
    <property type="entry name" value="PDHB_mito-type"/>
</dbReference>
<dbReference type="EMBL" id="MEIA01000012">
    <property type="protein sequence ID" value="OJF15764.1"/>
    <property type="molecule type" value="Genomic_DNA"/>
</dbReference>
<dbReference type="PANTHER" id="PTHR11624:SF96">
    <property type="entry name" value="PYRUVATE DEHYDROGENASE E1 COMPONENT SUBUNIT BETA, MITOCHONDRIAL"/>
    <property type="match status" value="1"/>
</dbReference>
<dbReference type="SUPFAM" id="SSF52922">
    <property type="entry name" value="TK C-terminal domain-like"/>
    <property type="match status" value="1"/>
</dbReference>